<reference evidence="1" key="1">
    <citation type="journal article" date="2020" name="mSystems">
        <title>Genome- and Community-Level Interaction Insights into Carbon Utilization and Element Cycling Functions of Hydrothermarchaeota in Hydrothermal Sediment.</title>
        <authorList>
            <person name="Zhou Z."/>
            <person name="Liu Y."/>
            <person name="Xu W."/>
            <person name="Pan J."/>
            <person name="Luo Z.H."/>
            <person name="Li M."/>
        </authorList>
    </citation>
    <scope>NUCLEOTIDE SEQUENCE [LARGE SCALE GENOMIC DNA]</scope>
    <source>
        <strain evidence="1">SpSt-573</strain>
    </source>
</reference>
<gene>
    <name evidence="1" type="ORF">ENT37_13630</name>
</gene>
<accession>A0A7C4KLK4</accession>
<name>A0A7C4KLK4_9CHLR</name>
<dbReference type="EMBL" id="DSYK01000677">
    <property type="protein sequence ID" value="HGS22891.1"/>
    <property type="molecule type" value="Genomic_DNA"/>
</dbReference>
<comment type="caution">
    <text evidence="1">The sequence shown here is derived from an EMBL/GenBank/DDBJ whole genome shotgun (WGS) entry which is preliminary data.</text>
</comment>
<evidence type="ECO:0008006" key="2">
    <source>
        <dbReference type="Google" id="ProtNLM"/>
    </source>
</evidence>
<dbReference type="GO" id="GO:0005975">
    <property type="term" value="P:carbohydrate metabolic process"/>
    <property type="evidence" value="ECO:0007669"/>
    <property type="project" value="InterPro"/>
</dbReference>
<protein>
    <recommendedName>
        <fullName evidence="2">NodB homology domain-containing protein</fullName>
    </recommendedName>
</protein>
<dbReference type="SUPFAM" id="SSF88713">
    <property type="entry name" value="Glycoside hydrolase/deacetylase"/>
    <property type="match status" value="1"/>
</dbReference>
<organism evidence="1">
    <name type="scientific">Anaerolinea thermolimosa</name>
    <dbReference type="NCBI Taxonomy" id="229919"/>
    <lineage>
        <taxon>Bacteria</taxon>
        <taxon>Bacillati</taxon>
        <taxon>Chloroflexota</taxon>
        <taxon>Anaerolineae</taxon>
        <taxon>Anaerolineales</taxon>
        <taxon>Anaerolineaceae</taxon>
        <taxon>Anaerolinea</taxon>
    </lineage>
</organism>
<proteinExistence type="predicted"/>
<dbReference type="AlphaFoldDB" id="A0A7C4KLK4"/>
<evidence type="ECO:0000313" key="1">
    <source>
        <dbReference type="EMBL" id="HGS22891.1"/>
    </source>
</evidence>
<dbReference type="InterPro" id="IPR011330">
    <property type="entry name" value="Glyco_hydro/deAcase_b/a-brl"/>
</dbReference>
<sequence>MRFLTISWDDGFRASMLKVAALYEKYGLRAEINVLAAPRHEGAGEPPFGDFGLWNELQARGHVIQPHGLDHSNKAELPLSAAQEKILRCLEIFSRELKGFDPRQAIFNFPYNASTPELEAWLGGVVRGFRTAGPAINPLPVRGQVRITTSGWEDAEPWFERTLRQLLAMDDGWLVYNAHGLDGEGWGPLRSAFLESVLEDLLTRGDVHLLPAREVLATASE</sequence>
<dbReference type="Gene3D" id="3.20.20.370">
    <property type="entry name" value="Glycoside hydrolase/deacetylase"/>
    <property type="match status" value="1"/>
</dbReference>